<dbReference type="Pfam" id="PF06249">
    <property type="entry name" value="EutQ"/>
    <property type="match status" value="1"/>
</dbReference>
<dbReference type="InterPro" id="IPR010424">
    <property type="entry name" value="EutQ"/>
</dbReference>
<name>A0A1I7BJS5_9PSED</name>
<dbReference type="AlphaFoldDB" id="A0A1I7BJS5"/>
<sequence length="128" mass="13927">MSVLVATTGKGPVLLVDHRDLDFALRSAAGDGNGQAFVARAISNEVSPNIGIGFARWEGAEVAWTLLYDEVIFVIEGCFELQANGQLYRVEPGQMLWIPEGTELVYGGHALFGYVVHPGDWKQRHGLA</sequence>
<dbReference type="STRING" id="437900.GCA_001940335_03020"/>
<proteinExistence type="predicted"/>
<reference evidence="1" key="1">
    <citation type="submission" date="2019-02" db="EMBL/GenBank/DDBJ databases">
        <authorList>
            <consortium name="Genoscope - CEA"/>
            <person name="William W."/>
        </authorList>
    </citation>
    <scope>NUCLEOTIDE SEQUENCE [LARGE SCALE GENOMIC DNA]</scope>
    <source>
        <strain evidence="1">YSy11</strain>
    </source>
</reference>
<dbReference type="RefSeq" id="WP_069899792.1">
    <property type="nucleotide sequence ID" value="NZ_FPBC01000005.1"/>
</dbReference>
<gene>
    <name evidence="1" type="ORF">PMYSY11_3729</name>
</gene>
<protein>
    <submittedName>
        <fullName evidence="1">Ethanolamine utilization protein EutQ</fullName>
    </submittedName>
</protein>
<evidence type="ECO:0000313" key="1">
    <source>
        <dbReference type="EMBL" id="VEV98773.1"/>
    </source>
</evidence>
<dbReference type="Gene3D" id="2.60.120.10">
    <property type="entry name" value="Jelly Rolls"/>
    <property type="match status" value="1"/>
</dbReference>
<dbReference type="InterPro" id="IPR014710">
    <property type="entry name" value="RmlC-like_jellyroll"/>
</dbReference>
<accession>A0A1I7BJS5</accession>
<dbReference type="SUPFAM" id="SSF51182">
    <property type="entry name" value="RmlC-like cupins"/>
    <property type="match status" value="1"/>
</dbReference>
<dbReference type="InterPro" id="IPR011051">
    <property type="entry name" value="RmlC_Cupin_sf"/>
</dbReference>
<organism evidence="1">
    <name type="scientific">Pseudomonas marincola</name>
    <dbReference type="NCBI Taxonomy" id="437900"/>
    <lineage>
        <taxon>Bacteria</taxon>
        <taxon>Pseudomonadati</taxon>
        <taxon>Pseudomonadota</taxon>
        <taxon>Gammaproteobacteria</taxon>
        <taxon>Pseudomonadales</taxon>
        <taxon>Pseudomonadaceae</taxon>
        <taxon>Pseudomonas</taxon>
    </lineage>
</organism>
<dbReference type="EMBL" id="LR215729">
    <property type="protein sequence ID" value="VEV98773.1"/>
    <property type="molecule type" value="Genomic_DNA"/>
</dbReference>